<sequence>MAQIVIKKDFIEHNEAGFARKRDNFLAKAPQLVTDGLLPKESTDSIIQELQVDKTRCDQKNADQKIARDSRTIYVAGHNSVEKSLREYKKIIDLTPGITPELKLELGLVNENKVESTTSKKPDLKGREVGGIPYLSFTKFPMDGIMLYGKINDGNYDFQTSVKGSDFEDTRPRVNAKLTEVREYYAYYMYAGKKVGKQSEIIRVVLNPIE</sequence>
<dbReference type="Proteomes" id="UP000233618">
    <property type="component" value="Unassembled WGS sequence"/>
</dbReference>
<dbReference type="EMBL" id="MVDE01000008">
    <property type="protein sequence ID" value="PKQ67478.1"/>
    <property type="molecule type" value="Genomic_DNA"/>
</dbReference>
<reference evidence="1 2" key="1">
    <citation type="journal article" date="2017" name="Front. Microbiol.">
        <title>Labilibaculum manganireducens gen. nov., sp. nov. and Labilibaculum filiforme sp. nov., Novel Bacteroidetes Isolated from Subsurface Sediments of the Baltic Sea.</title>
        <authorList>
            <person name="Vandieken V."/>
            <person name="Marshall I.P."/>
            <person name="Niemann H."/>
            <person name="Engelen B."/>
            <person name="Cypionka H."/>
        </authorList>
    </citation>
    <scope>NUCLEOTIDE SEQUENCE [LARGE SCALE GENOMIC DNA]</scope>
    <source>
        <strain evidence="1 2">59.10-2M</strain>
    </source>
</reference>
<protein>
    <submittedName>
        <fullName evidence="1">Uncharacterized protein</fullName>
    </submittedName>
</protein>
<accession>A0A2N3IB20</accession>
<evidence type="ECO:0000313" key="2">
    <source>
        <dbReference type="Proteomes" id="UP000233618"/>
    </source>
</evidence>
<name>A0A2N3IB20_9BACT</name>
<proteinExistence type="predicted"/>
<organism evidence="1 2">
    <name type="scientific">Labilibaculum manganireducens</name>
    <dbReference type="NCBI Taxonomy" id="1940525"/>
    <lineage>
        <taxon>Bacteria</taxon>
        <taxon>Pseudomonadati</taxon>
        <taxon>Bacteroidota</taxon>
        <taxon>Bacteroidia</taxon>
        <taxon>Marinilabiliales</taxon>
        <taxon>Marinifilaceae</taxon>
        <taxon>Labilibaculum</taxon>
    </lineage>
</organism>
<comment type="caution">
    <text evidence="1">The sequence shown here is derived from an EMBL/GenBank/DDBJ whole genome shotgun (WGS) entry which is preliminary data.</text>
</comment>
<evidence type="ECO:0000313" key="1">
    <source>
        <dbReference type="EMBL" id="PKQ67478.1"/>
    </source>
</evidence>
<dbReference type="RefSeq" id="WP_101309112.1">
    <property type="nucleotide sequence ID" value="NZ_MVDE01000008.1"/>
</dbReference>
<dbReference type="AlphaFoldDB" id="A0A2N3IB20"/>
<gene>
    <name evidence="1" type="ORF">BZG01_06980</name>
</gene>
<keyword evidence="2" id="KW-1185">Reference proteome</keyword>